<dbReference type="Proteomes" id="UP001149165">
    <property type="component" value="Unassembled WGS sequence"/>
</dbReference>
<reference evidence="1" key="1">
    <citation type="submission" date="2022-11" db="EMBL/GenBank/DDBJ databases">
        <authorList>
            <person name="Petersen C."/>
        </authorList>
    </citation>
    <scope>NUCLEOTIDE SEQUENCE</scope>
    <source>
        <strain evidence="1">IBT 30069</strain>
    </source>
</reference>
<proteinExistence type="predicted"/>
<keyword evidence="2" id="KW-1185">Reference proteome</keyword>
<comment type="caution">
    <text evidence="1">The sequence shown here is derived from an EMBL/GenBank/DDBJ whole genome shotgun (WGS) entry which is preliminary data.</text>
</comment>
<evidence type="ECO:0000313" key="2">
    <source>
        <dbReference type="Proteomes" id="UP001149165"/>
    </source>
</evidence>
<dbReference type="EMBL" id="JAPQKH010000007">
    <property type="protein sequence ID" value="KAJ5087612.1"/>
    <property type="molecule type" value="Genomic_DNA"/>
</dbReference>
<evidence type="ECO:0000313" key="1">
    <source>
        <dbReference type="EMBL" id="KAJ5087612.1"/>
    </source>
</evidence>
<sequence>MSISQWDDQWYLSNHHGQPVPISKPGDELLMDSEEVFCENLQNIRSEVTKSLEYSMTISSIVYPGHWSDKTLDLVTNVALQDEEAILLRDQSRDFYDGVLTVYEL</sequence>
<accession>A0A9W9ET93</accession>
<reference evidence="1" key="2">
    <citation type="journal article" date="2023" name="IMA Fungus">
        <title>Comparative genomic study of the Penicillium genus elucidates a diverse pangenome and 15 lateral gene transfer events.</title>
        <authorList>
            <person name="Petersen C."/>
            <person name="Sorensen T."/>
            <person name="Nielsen M.R."/>
            <person name="Sondergaard T.E."/>
            <person name="Sorensen J.L."/>
            <person name="Fitzpatrick D.A."/>
            <person name="Frisvad J.C."/>
            <person name="Nielsen K.L."/>
        </authorList>
    </citation>
    <scope>NUCLEOTIDE SEQUENCE</scope>
    <source>
        <strain evidence="1">IBT 30069</strain>
    </source>
</reference>
<name>A0A9W9ET93_9EURO</name>
<protein>
    <submittedName>
        <fullName evidence="1">Uncharacterized protein</fullName>
    </submittedName>
</protein>
<dbReference type="AlphaFoldDB" id="A0A9W9ET93"/>
<organism evidence="1 2">
    <name type="scientific">Penicillium angulare</name>
    <dbReference type="NCBI Taxonomy" id="116970"/>
    <lineage>
        <taxon>Eukaryota</taxon>
        <taxon>Fungi</taxon>
        <taxon>Dikarya</taxon>
        <taxon>Ascomycota</taxon>
        <taxon>Pezizomycotina</taxon>
        <taxon>Eurotiomycetes</taxon>
        <taxon>Eurotiomycetidae</taxon>
        <taxon>Eurotiales</taxon>
        <taxon>Aspergillaceae</taxon>
        <taxon>Penicillium</taxon>
    </lineage>
</organism>
<gene>
    <name evidence="1" type="ORF">N7456_011228</name>
</gene>